<comment type="similarity">
    <text evidence="6">Belongs to the DNA photolyase family.</text>
</comment>
<accession>A0A7W3PHK5</accession>
<dbReference type="InterPro" id="IPR005101">
    <property type="entry name" value="Cryptochr/Photolyase_FAD-bd"/>
</dbReference>
<dbReference type="OrthoDB" id="9772484at2"/>
<dbReference type="GO" id="GO:0009416">
    <property type="term" value="P:response to light stimulus"/>
    <property type="evidence" value="ECO:0007669"/>
    <property type="project" value="TreeGrafter"/>
</dbReference>
<keyword evidence="11" id="KW-1185">Reference proteome</keyword>
<dbReference type="SUPFAM" id="SSF48173">
    <property type="entry name" value="Cryptochrome/photolyase FAD-binding domain"/>
    <property type="match status" value="1"/>
</dbReference>
<dbReference type="PRINTS" id="PR00147">
    <property type="entry name" value="DNAPHOTLYASE"/>
</dbReference>
<feature type="site" description="Electron transfer via tryptophanyl radical" evidence="5">
    <location>
        <position position="307"/>
    </location>
</feature>
<dbReference type="InterPro" id="IPR014729">
    <property type="entry name" value="Rossmann-like_a/b/a_fold"/>
</dbReference>
<gene>
    <name evidence="10" type="ORF">FB463_000322</name>
    <name evidence="9" type="ORF">FFA01_21430</name>
</gene>
<dbReference type="EMBL" id="JACGWW010000001">
    <property type="protein sequence ID" value="MBA8812098.1"/>
    <property type="molecule type" value="Genomic_DNA"/>
</dbReference>
<evidence type="ECO:0000256" key="7">
    <source>
        <dbReference type="SAM" id="MobiDB-lite"/>
    </source>
</evidence>
<evidence type="ECO:0000256" key="5">
    <source>
        <dbReference type="PIRSR" id="PIRSR602081-2"/>
    </source>
</evidence>
<evidence type="ECO:0000256" key="1">
    <source>
        <dbReference type="ARBA" id="ARBA00022630"/>
    </source>
</evidence>
<evidence type="ECO:0000313" key="11">
    <source>
        <dbReference type="Proteomes" id="UP000321154"/>
    </source>
</evidence>
<dbReference type="PANTHER" id="PTHR11455:SF9">
    <property type="entry name" value="CRYPTOCHROME CIRCADIAN CLOCK 5 ISOFORM X1"/>
    <property type="match status" value="1"/>
</dbReference>
<dbReference type="Gene3D" id="1.10.579.10">
    <property type="entry name" value="DNA Cyclobutane Dipyrimidine Photolyase, subunit A, domain 3"/>
    <property type="match status" value="1"/>
</dbReference>
<name>A0A7W3PHK5_9MICO</name>
<feature type="site" description="Electron transfer via tryptophanyl radical" evidence="5">
    <location>
        <position position="384"/>
    </location>
</feature>
<evidence type="ECO:0000313" key="9">
    <source>
        <dbReference type="EMBL" id="GEK83834.1"/>
    </source>
</evidence>
<sequence length="457" mass="51963">MTAPSIVWLRDDLRLADNPALHAAVDRGEPIVVLYLLDDESEGVRPLGGASRWWLHHSLRSLDESLREKGSRLTLRRGAAAAELPRLVDDVGAGAVYWNRRYGRAARDVDTDLKSTLRDRGLVADSFQANLLFEPWTVQTGQGQPFKVFTPFWRACLERPEPRQPLPEPESLDAPATAAPSDDLDDWGLLPTRPDWAAGLRDTWTPGEAAALDTLESFATGALADYGDRDFPAQEATSRLSPRLRFGEVSPFQVWHRMRGDLPAEARERAQGFLREVVWREFNHTILFSSPDLATVSYRPEFDRFPWADVPDREIDAWRHGRTGIPLVDAGMRQLWTTGWMHNRVRMVTASFLIKNMLVDWRVGEAWFWDTLVDADEANNPANWQWTAGSGADAAPYFRVFNPELQADKFDKHRDYIRQWVPEVDDDSYPEPLVDLKASRRAALDAYETMRRSTPGD</sequence>
<reference evidence="9 11" key="1">
    <citation type="submission" date="2019-07" db="EMBL/GenBank/DDBJ databases">
        <title>Whole genome shotgun sequence of Frigoribacterium faeni NBRC 103066.</title>
        <authorList>
            <person name="Hosoyama A."/>
            <person name="Uohara A."/>
            <person name="Ohji S."/>
            <person name="Ichikawa N."/>
        </authorList>
    </citation>
    <scope>NUCLEOTIDE SEQUENCE [LARGE SCALE GENOMIC DNA]</scope>
    <source>
        <strain evidence="9 11">NBRC 103066</strain>
    </source>
</reference>
<reference evidence="10 12" key="2">
    <citation type="submission" date="2020-07" db="EMBL/GenBank/DDBJ databases">
        <title>Sequencing the genomes of 1000 actinobacteria strains.</title>
        <authorList>
            <person name="Klenk H.-P."/>
        </authorList>
    </citation>
    <scope>NUCLEOTIDE SEQUENCE [LARGE SCALE GENOMIC DNA]</scope>
    <source>
        <strain evidence="10 12">DSM 10309</strain>
    </source>
</reference>
<dbReference type="PROSITE" id="PS00394">
    <property type="entry name" value="DNA_PHOTOLYASES_1_1"/>
    <property type="match status" value="1"/>
</dbReference>
<dbReference type="InterPro" id="IPR002081">
    <property type="entry name" value="Cryptochrome/DNA_photolyase_1"/>
</dbReference>
<dbReference type="InterPro" id="IPR018394">
    <property type="entry name" value="DNA_photolyase_1_CS_C"/>
</dbReference>
<feature type="binding site" evidence="4">
    <location>
        <position position="226"/>
    </location>
    <ligand>
        <name>FAD</name>
        <dbReference type="ChEBI" id="CHEBI:57692"/>
    </ligand>
</feature>
<dbReference type="EMBL" id="BJUV01000021">
    <property type="protein sequence ID" value="GEK83834.1"/>
    <property type="molecule type" value="Genomic_DNA"/>
</dbReference>
<dbReference type="Gene3D" id="3.40.50.620">
    <property type="entry name" value="HUPs"/>
    <property type="match status" value="1"/>
</dbReference>
<dbReference type="SUPFAM" id="SSF52425">
    <property type="entry name" value="Cryptochrome/photolyase, N-terminal domain"/>
    <property type="match status" value="1"/>
</dbReference>
<feature type="binding site" evidence="4">
    <location>
        <begin position="374"/>
        <end position="376"/>
    </location>
    <ligand>
        <name>FAD</name>
        <dbReference type="ChEBI" id="CHEBI:57692"/>
    </ligand>
</feature>
<evidence type="ECO:0000313" key="12">
    <source>
        <dbReference type="Proteomes" id="UP000522688"/>
    </source>
</evidence>
<evidence type="ECO:0000256" key="6">
    <source>
        <dbReference type="RuleBase" id="RU004182"/>
    </source>
</evidence>
<organism evidence="10 12">
    <name type="scientific">Frigoribacterium faeni</name>
    <dbReference type="NCBI Taxonomy" id="145483"/>
    <lineage>
        <taxon>Bacteria</taxon>
        <taxon>Bacillati</taxon>
        <taxon>Actinomycetota</taxon>
        <taxon>Actinomycetes</taxon>
        <taxon>Micrococcales</taxon>
        <taxon>Microbacteriaceae</taxon>
        <taxon>Frigoribacterium</taxon>
    </lineage>
</organism>
<protein>
    <submittedName>
        <fullName evidence="10">Deoxyribodipyrimidine photo-lyase</fullName>
        <ecNumber evidence="10">4.1.99.3</ecNumber>
    </submittedName>
</protein>
<dbReference type="AlphaFoldDB" id="A0A7W3PHK5"/>
<keyword evidence="3 6" id="KW-0157">Chromophore</keyword>
<evidence type="ECO:0000256" key="3">
    <source>
        <dbReference type="ARBA" id="ARBA00022991"/>
    </source>
</evidence>
<dbReference type="Pfam" id="PF00875">
    <property type="entry name" value="DNA_photolyase"/>
    <property type="match status" value="1"/>
</dbReference>
<evidence type="ECO:0000256" key="4">
    <source>
        <dbReference type="PIRSR" id="PIRSR602081-1"/>
    </source>
</evidence>
<keyword evidence="1 4" id="KW-0285">Flavoprotein</keyword>
<feature type="binding site" evidence="4">
    <location>
        <position position="273"/>
    </location>
    <ligand>
        <name>FAD</name>
        <dbReference type="ChEBI" id="CHEBI:57692"/>
    </ligand>
</feature>
<dbReference type="PROSITE" id="PS51645">
    <property type="entry name" value="PHR_CRY_ALPHA_BETA"/>
    <property type="match status" value="1"/>
</dbReference>
<dbReference type="InterPro" id="IPR036155">
    <property type="entry name" value="Crypto/Photolyase_N_sf"/>
</dbReference>
<evidence type="ECO:0000259" key="8">
    <source>
        <dbReference type="PROSITE" id="PS51645"/>
    </source>
</evidence>
<dbReference type="InterPro" id="IPR036134">
    <property type="entry name" value="Crypto/Photolyase_FAD-like_sf"/>
</dbReference>
<evidence type="ECO:0000313" key="10">
    <source>
        <dbReference type="EMBL" id="MBA8812098.1"/>
    </source>
</evidence>
<dbReference type="RefSeq" id="WP_146855949.1">
    <property type="nucleotide sequence ID" value="NZ_BAAAHR010000002.1"/>
</dbReference>
<dbReference type="Pfam" id="PF03441">
    <property type="entry name" value="FAD_binding_7"/>
    <property type="match status" value="1"/>
</dbReference>
<keyword evidence="2 4" id="KW-0274">FAD</keyword>
<dbReference type="GO" id="GO:0006950">
    <property type="term" value="P:response to stress"/>
    <property type="evidence" value="ECO:0007669"/>
    <property type="project" value="UniProtKB-ARBA"/>
</dbReference>
<dbReference type="Proteomes" id="UP000522688">
    <property type="component" value="Unassembled WGS sequence"/>
</dbReference>
<dbReference type="EC" id="4.1.99.3" evidence="10"/>
<comment type="cofactor">
    <cofactor evidence="4">
        <name>FAD</name>
        <dbReference type="ChEBI" id="CHEBI:57692"/>
    </cofactor>
    <text evidence="4">Binds 1 FAD per subunit.</text>
</comment>
<evidence type="ECO:0000256" key="2">
    <source>
        <dbReference type="ARBA" id="ARBA00022827"/>
    </source>
</evidence>
<comment type="caution">
    <text evidence="10">The sequence shown here is derived from an EMBL/GenBank/DDBJ whole genome shotgun (WGS) entry which is preliminary data.</text>
</comment>
<feature type="region of interest" description="Disordered" evidence="7">
    <location>
        <begin position="160"/>
        <end position="185"/>
    </location>
</feature>
<dbReference type="GO" id="GO:0071949">
    <property type="term" value="F:FAD binding"/>
    <property type="evidence" value="ECO:0007669"/>
    <property type="project" value="TreeGrafter"/>
</dbReference>
<dbReference type="PANTHER" id="PTHR11455">
    <property type="entry name" value="CRYPTOCHROME"/>
    <property type="match status" value="1"/>
</dbReference>
<dbReference type="Gene3D" id="1.25.40.80">
    <property type="match status" value="1"/>
</dbReference>
<keyword evidence="10" id="KW-0456">Lyase</keyword>
<feature type="domain" description="Photolyase/cryptochrome alpha/beta" evidence="8">
    <location>
        <begin position="3"/>
        <end position="132"/>
    </location>
</feature>
<feature type="binding site" evidence="4">
    <location>
        <begin position="237"/>
        <end position="241"/>
    </location>
    <ligand>
        <name>FAD</name>
        <dbReference type="ChEBI" id="CHEBI:57692"/>
    </ligand>
</feature>
<dbReference type="GO" id="GO:0003904">
    <property type="term" value="F:deoxyribodipyrimidine photo-lyase activity"/>
    <property type="evidence" value="ECO:0007669"/>
    <property type="project" value="UniProtKB-EC"/>
</dbReference>
<dbReference type="GO" id="GO:0006139">
    <property type="term" value="P:nucleobase-containing compound metabolic process"/>
    <property type="evidence" value="ECO:0007669"/>
    <property type="project" value="UniProtKB-ARBA"/>
</dbReference>
<proteinExistence type="inferred from homology"/>
<dbReference type="GO" id="GO:0003677">
    <property type="term" value="F:DNA binding"/>
    <property type="evidence" value="ECO:0007669"/>
    <property type="project" value="TreeGrafter"/>
</dbReference>
<dbReference type="InterPro" id="IPR006050">
    <property type="entry name" value="DNA_photolyase_N"/>
</dbReference>
<feature type="site" description="Electron transfer via tryptophanyl radical" evidence="5">
    <location>
        <position position="361"/>
    </location>
</feature>
<dbReference type="Proteomes" id="UP000321154">
    <property type="component" value="Unassembled WGS sequence"/>
</dbReference>